<comment type="caution">
    <text evidence="3">The sequence shown here is derived from an EMBL/GenBank/DDBJ whole genome shotgun (WGS) entry which is preliminary data.</text>
</comment>
<feature type="region of interest" description="Disordered" evidence="1">
    <location>
        <begin position="145"/>
        <end position="219"/>
    </location>
</feature>
<evidence type="ECO:0000256" key="1">
    <source>
        <dbReference type="SAM" id="MobiDB-lite"/>
    </source>
</evidence>
<keyword evidence="2" id="KW-0472">Membrane</keyword>
<evidence type="ECO:0000313" key="4">
    <source>
        <dbReference type="Proteomes" id="UP001295423"/>
    </source>
</evidence>
<keyword evidence="4" id="KW-1185">Reference proteome</keyword>
<proteinExistence type="predicted"/>
<keyword evidence="2" id="KW-1133">Transmembrane helix</keyword>
<dbReference type="EMBL" id="CAKOGP040001936">
    <property type="protein sequence ID" value="CAJ1957100.1"/>
    <property type="molecule type" value="Genomic_DNA"/>
</dbReference>
<name>A0AAD2FYI3_9STRA</name>
<keyword evidence="2" id="KW-0812">Transmembrane</keyword>
<reference evidence="3" key="1">
    <citation type="submission" date="2023-08" db="EMBL/GenBank/DDBJ databases">
        <authorList>
            <person name="Audoor S."/>
            <person name="Bilcke G."/>
        </authorList>
    </citation>
    <scope>NUCLEOTIDE SEQUENCE</scope>
</reference>
<gene>
    <name evidence="3" type="ORF">CYCCA115_LOCUS16546</name>
</gene>
<accession>A0AAD2FYI3</accession>
<evidence type="ECO:0000256" key="2">
    <source>
        <dbReference type="SAM" id="Phobius"/>
    </source>
</evidence>
<dbReference type="AlphaFoldDB" id="A0AAD2FYI3"/>
<evidence type="ECO:0000313" key="3">
    <source>
        <dbReference type="EMBL" id="CAJ1957100.1"/>
    </source>
</evidence>
<dbReference type="Proteomes" id="UP001295423">
    <property type="component" value="Unassembled WGS sequence"/>
</dbReference>
<sequence>MKNRTRIVVPTRPCQAGMFEKFEEDPYDVELHGIMTNDEFTAAIQALNNLIKKARPGKVDGALLAAGPLMVPLMVWGVRHSSQMKKRKKHLQVGIAEFNANNPTLYMRWNRKPKSILTIERREGQDPTAMAEAQFVGDMVIQAMPPHHNNQVAPNAQPYMTAPQSQHAPPAQAPMPSSHVAPNAPQQYTMAPPPAMPPTQAQFPPASHATAAESSSGLV</sequence>
<feature type="compositionally biased region" description="Low complexity" evidence="1">
    <location>
        <begin position="162"/>
        <end position="190"/>
    </location>
</feature>
<feature type="transmembrane region" description="Helical" evidence="2">
    <location>
        <begin position="61"/>
        <end position="78"/>
    </location>
</feature>
<organism evidence="3 4">
    <name type="scientific">Cylindrotheca closterium</name>
    <dbReference type="NCBI Taxonomy" id="2856"/>
    <lineage>
        <taxon>Eukaryota</taxon>
        <taxon>Sar</taxon>
        <taxon>Stramenopiles</taxon>
        <taxon>Ochrophyta</taxon>
        <taxon>Bacillariophyta</taxon>
        <taxon>Bacillariophyceae</taxon>
        <taxon>Bacillariophycidae</taxon>
        <taxon>Bacillariales</taxon>
        <taxon>Bacillariaceae</taxon>
        <taxon>Cylindrotheca</taxon>
    </lineage>
</organism>
<protein>
    <submittedName>
        <fullName evidence="3">Uncharacterized protein</fullName>
    </submittedName>
</protein>